<dbReference type="SUPFAM" id="SSF53254">
    <property type="entry name" value="Phosphoglycerate mutase-like"/>
    <property type="match status" value="1"/>
</dbReference>
<dbReference type="Gene3D" id="3.40.50.1240">
    <property type="entry name" value="Phosphoglycerate mutase-like"/>
    <property type="match status" value="1"/>
</dbReference>
<name>A0ABT1WDF8_9BURK</name>
<dbReference type="Pfam" id="PF00300">
    <property type="entry name" value="His_Phos_1"/>
    <property type="match status" value="1"/>
</dbReference>
<proteinExistence type="predicted"/>
<comment type="caution">
    <text evidence="1">The sequence shown here is derived from an EMBL/GenBank/DDBJ whole genome shotgun (WGS) entry which is preliminary data.</text>
</comment>
<dbReference type="InterPro" id="IPR013078">
    <property type="entry name" value="His_Pase_superF_clade-1"/>
</dbReference>
<dbReference type="RefSeq" id="WP_256763243.1">
    <property type="nucleotide sequence ID" value="NZ_JANIGO010000001.1"/>
</dbReference>
<organism evidence="1 2">
    <name type="scientific">Limnobacter humi</name>
    <dbReference type="NCBI Taxonomy" id="1778671"/>
    <lineage>
        <taxon>Bacteria</taxon>
        <taxon>Pseudomonadati</taxon>
        <taxon>Pseudomonadota</taxon>
        <taxon>Betaproteobacteria</taxon>
        <taxon>Burkholderiales</taxon>
        <taxon>Burkholderiaceae</taxon>
        <taxon>Limnobacter</taxon>
    </lineage>
</organism>
<evidence type="ECO:0000313" key="2">
    <source>
        <dbReference type="Proteomes" id="UP001204142"/>
    </source>
</evidence>
<dbReference type="InterPro" id="IPR029033">
    <property type="entry name" value="His_PPase_superfam"/>
</dbReference>
<evidence type="ECO:0000313" key="1">
    <source>
        <dbReference type="EMBL" id="MCQ8895561.1"/>
    </source>
</evidence>
<sequence length="202" mass="21818">MRWLLGALGSLLGTLAILLIAMGVSAALGTSHSSESTQKFAPGVHAIMRHASSPGAGDPAAFTLQRCDTQRNLNVRGRDQAVLVGKYFRDHPFYFTAVYSSQWCRCKDTALLMGLGASTNLPALNSFFNNEGAGGPQTQALRQFLIQLGPRDKVLLVTHQLNIKALTGVYPQPGEIVFFTIQPTGKVTVVERLKPQAMVQHG</sequence>
<dbReference type="EMBL" id="JANIGO010000001">
    <property type="protein sequence ID" value="MCQ8895561.1"/>
    <property type="molecule type" value="Genomic_DNA"/>
</dbReference>
<accession>A0ABT1WDF8</accession>
<dbReference type="CDD" id="cd07040">
    <property type="entry name" value="HP"/>
    <property type="match status" value="1"/>
</dbReference>
<protein>
    <submittedName>
        <fullName evidence="1">Histidine phosphatase family protein</fullName>
    </submittedName>
</protein>
<keyword evidence="2" id="KW-1185">Reference proteome</keyword>
<gene>
    <name evidence="1" type="ORF">NQT62_03780</name>
</gene>
<dbReference type="Proteomes" id="UP001204142">
    <property type="component" value="Unassembled WGS sequence"/>
</dbReference>
<reference evidence="1 2" key="1">
    <citation type="submission" date="2022-07" db="EMBL/GenBank/DDBJ databases">
        <authorList>
            <person name="Xamxidin M."/>
            <person name="Wu M."/>
        </authorList>
    </citation>
    <scope>NUCLEOTIDE SEQUENCE [LARGE SCALE GENOMIC DNA]</scope>
    <source>
        <strain evidence="1 2">NBRC 111650</strain>
    </source>
</reference>